<comment type="caution">
    <text evidence="1">The sequence shown here is derived from an EMBL/GenBank/DDBJ whole genome shotgun (WGS) entry which is preliminary data.</text>
</comment>
<dbReference type="EMBL" id="VOAJ01005114">
    <property type="protein sequence ID" value="KAF0875465.1"/>
    <property type="molecule type" value="Genomic_DNA"/>
</dbReference>
<dbReference type="Proteomes" id="UP000475037">
    <property type="component" value="Unassembled WGS sequence"/>
</dbReference>
<organism evidence="1 2">
    <name type="scientific">Crocuta crocuta</name>
    <name type="common">Spotted hyena</name>
    <dbReference type="NCBI Taxonomy" id="9678"/>
    <lineage>
        <taxon>Eukaryota</taxon>
        <taxon>Metazoa</taxon>
        <taxon>Chordata</taxon>
        <taxon>Craniata</taxon>
        <taxon>Vertebrata</taxon>
        <taxon>Euteleostomi</taxon>
        <taxon>Mammalia</taxon>
        <taxon>Eutheria</taxon>
        <taxon>Laurasiatheria</taxon>
        <taxon>Carnivora</taxon>
        <taxon>Feliformia</taxon>
        <taxon>Hyaenidae</taxon>
        <taxon>Crocuta</taxon>
    </lineage>
</organism>
<sequence length="177" mass="20758">LIIREIEIKTTLRYHLRLVRVAKINKSGDSRCWEGYGEKGTLLHCWWECKLVQPLWKTVWRYAPSDFIELPYDPAIALVGIYPRDTGVLMHRGTCTPMLIAALSTIAKSWKDPKCPSTDKWIKKMWFIYTMEYYMAMRKNESWPCVATWMDLEGVMLSEISQAEKDKYHMFARIGGL</sequence>
<gene>
    <name evidence="1" type="primary">Pol_444</name>
    <name evidence="1" type="ORF">FOF47_R05588</name>
</gene>
<protein>
    <submittedName>
        <fullName evidence="1">LORF2 protein</fullName>
    </submittedName>
</protein>
<accession>A0A6G1AI20</accession>
<feature type="non-terminal residue" evidence="1">
    <location>
        <position position="177"/>
    </location>
</feature>
<keyword evidence="2" id="KW-1185">Reference proteome</keyword>
<name>A0A6G1AI20_CROCR</name>
<evidence type="ECO:0000313" key="1">
    <source>
        <dbReference type="EMBL" id="KAF0875465.1"/>
    </source>
</evidence>
<reference evidence="1 2" key="1">
    <citation type="submission" date="2019-11" db="EMBL/GenBank/DDBJ databases">
        <authorList>
            <person name="Yang C."/>
            <person name="Li F."/>
        </authorList>
    </citation>
    <scope>NUCLEOTIDE SEQUENCE [LARGE SCALE GENOMIC DNA]</scope>
    <source>
        <strain evidence="1">KB4526</strain>
        <tissue evidence="1">Muscle</tissue>
    </source>
</reference>
<proteinExistence type="predicted"/>
<dbReference type="AlphaFoldDB" id="A0A6G1AI20"/>
<feature type="non-terminal residue" evidence="1">
    <location>
        <position position="1"/>
    </location>
</feature>
<evidence type="ECO:0000313" key="2">
    <source>
        <dbReference type="Proteomes" id="UP000475037"/>
    </source>
</evidence>